<dbReference type="GO" id="GO:0005737">
    <property type="term" value="C:cytoplasm"/>
    <property type="evidence" value="ECO:0007669"/>
    <property type="project" value="UniProtKB-SubCell"/>
</dbReference>
<keyword evidence="4 7" id="KW-0704">Schiff base</keyword>
<dbReference type="eggNOG" id="COG0274">
    <property type="taxonomic scope" value="Bacteria"/>
</dbReference>
<accession>R2QQI4</accession>
<dbReference type="GO" id="GO:0006018">
    <property type="term" value="P:2-deoxyribose 1-phosphate catabolic process"/>
    <property type="evidence" value="ECO:0007669"/>
    <property type="project" value="UniProtKB-UniRule"/>
</dbReference>
<protein>
    <recommendedName>
        <fullName evidence="7">Deoxyribose-phosphate aldolase</fullName>
        <shortName evidence="7">DERA</shortName>
        <ecNumber evidence="7">4.1.2.4</ecNumber>
    </recommendedName>
    <alternativeName>
        <fullName evidence="7">2-deoxy-D-ribose 5-phosphate aldolase</fullName>
    </alternativeName>
    <alternativeName>
        <fullName evidence="7">Phosphodeoxyriboaldolase</fullName>
        <shortName evidence="7">Deoxyriboaldolase</shortName>
    </alternativeName>
</protein>
<feature type="active site" description="Proton donor/acceptor" evidence="7">
    <location>
        <position position="190"/>
    </location>
</feature>
<dbReference type="STRING" id="160454.RV10_GL004409"/>
<dbReference type="FunFam" id="3.20.20.70:FF:000044">
    <property type="entry name" value="Deoxyribose-phosphate aldolase"/>
    <property type="match status" value="1"/>
</dbReference>
<evidence type="ECO:0000256" key="2">
    <source>
        <dbReference type="ARBA" id="ARBA00022490"/>
    </source>
</evidence>
<dbReference type="GO" id="GO:0004139">
    <property type="term" value="F:deoxyribose-phosphate aldolase activity"/>
    <property type="evidence" value="ECO:0007669"/>
    <property type="project" value="UniProtKB-UniRule"/>
</dbReference>
<dbReference type="PANTHER" id="PTHR10889:SF1">
    <property type="entry name" value="DEOXYRIBOSE-PHOSPHATE ALDOLASE"/>
    <property type="match status" value="1"/>
</dbReference>
<evidence type="ECO:0000256" key="3">
    <source>
        <dbReference type="ARBA" id="ARBA00023239"/>
    </source>
</evidence>
<comment type="caution">
    <text evidence="8">The sequence shown here is derived from an EMBL/GenBank/DDBJ whole genome shotgun (WGS) entry which is preliminary data.</text>
</comment>
<comment type="subcellular location">
    <subcellularLocation>
        <location evidence="7">Cytoplasm</location>
    </subcellularLocation>
</comment>
<keyword evidence="3 7" id="KW-0456">Lyase</keyword>
<organism evidence="8 9">
    <name type="scientific">Enterococcus pallens ATCC BAA-351</name>
    <dbReference type="NCBI Taxonomy" id="1158607"/>
    <lineage>
        <taxon>Bacteria</taxon>
        <taxon>Bacillati</taxon>
        <taxon>Bacillota</taxon>
        <taxon>Bacilli</taxon>
        <taxon>Lactobacillales</taxon>
        <taxon>Enterococcaceae</taxon>
        <taxon>Enterococcus</taxon>
    </lineage>
</organism>
<sequence length="232" mass="24888">MNREFLETMASYFDHSLVKADATKEEVLKFCSEAKEYGFASVVLSSSYCQLCKEALAGTQVHVCCTMAYPLGAMTTATKVFEAHECAKYGADEIDIVMHVGKFLDEDYSYVIADLQAVVQAFKSYGEEKIVKVIIETSIIGNDKISKAVECAIEAGADFVKTSSGYANYGSTVEDVTAMKKAAGDKILVKASGAIRTLEDACTYLEIGAVRLGGTAGIAITEAAKEQLAEEG</sequence>
<dbReference type="SMART" id="SM01133">
    <property type="entry name" value="DeoC"/>
    <property type="match status" value="1"/>
</dbReference>
<feature type="active site" description="Proton donor/acceptor" evidence="7">
    <location>
        <position position="95"/>
    </location>
</feature>
<dbReference type="PIRSF" id="PIRSF001357">
    <property type="entry name" value="DeoC"/>
    <property type="match status" value="1"/>
</dbReference>
<dbReference type="GO" id="GO:0016052">
    <property type="term" value="P:carbohydrate catabolic process"/>
    <property type="evidence" value="ECO:0007669"/>
    <property type="project" value="TreeGrafter"/>
</dbReference>
<comment type="similarity">
    <text evidence="1 7">Belongs to the DeoC/FbaB aldolase family. DeoC type 1 subfamily.</text>
</comment>
<reference evidence="8 9" key="1">
    <citation type="submission" date="2013-02" db="EMBL/GenBank/DDBJ databases">
        <title>The Genome Sequence of Enterococcus pallens BAA-351.</title>
        <authorList>
            <consortium name="The Broad Institute Genome Sequencing Platform"/>
            <consortium name="The Broad Institute Genome Sequencing Center for Infectious Disease"/>
            <person name="Earl A.M."/>
            <person name="Gilmore M.S."/>
            <person name="Lebreton F."/>
            <person name="Walker B."/>
            <person name="Young S.K."/>
            <person name="Zeng Q."/>
            <person name="Gargeya S."/>
            <person name="Fitzgerald M."/>
            <person name="Haas B."/>
            <person name="Abouelleil A."/>
            <person name="Alvarado L."/>
            <person name="Arachchi H.M."/>
            <person name="Berlin A.M."/>
            <person name="Chapman S.B."/>
            <person name="Dewar J."/>
            <person name="Goldberg J."/>
            <person name="Griggs A."/>
            <person name="Gujja S."/>
            <person name="Hansen M."/>
            <person name="Howarth C."/>
            <person name="Imamovic A."/>
            <person name="Larimer J."/>
            <person name="McCowan C."/>
            <person name="Murphy C."/>
            <person name="Neiman D."/>
            <person name="Pearson M."/>
            <person name="Priest M."/>
            <person name="Roberts A."/>
            <person name="Saif S."/>
            <person name="Shea T."/>
            <person name="Sisk P."/>
            <person name="Sykes S."/>
            <person name="Wortman J."/>
            <person name="Nusbaum C."/>
            <person name="Birren B."/>
        </authorList>
    </citation>
    <scope>NUCLEOTIDE SEQUENCE [LARGE SCALE GENOMIC DNA]</scope>
    <source>
        <strain evidence="8 9">ATCC BAA-351</strain>
    </source>
</reference>
<keyword evidence="2 7" id="KW-0963">Cytoplasm</keyword>
<dbReference type="Pfam" id="PF01791">
    <property type="entry name" value="DeoC"/>
    <property type="match status" value="1"/>
</dbReference>
<dbReference type="PATRIC" id="fig|1158607.3.peg.126"/>
<dbReference type="OrthoDB" id="9778711at2"/>
<dbReference type="CDD" id="cd00959">
    <property type="entry name" value="DeoC"/>
    <property type="match status" value="1"/>
</dbReference>
<evidence type="ECO:0000256" key="4">
    <source>
        <dbReference type="ARBA" id="ARBA00023270"/>
    </source>
</evidence>
<evidence type="ECO:0000256" key="6">
    <source>
        <dbReference type="ARBA" id="ARBA00056337"/>
    </source>
</evidence>
<gene>
    <name evidence="7" type="primary">deoC</name>
    <name evidence="8" type="ORF">UAU_00126</name>
</gene>
<dbReference type="AlphaFoldDB" id="R2QQI4"/>
<dbReference type="SUPFAM" id="SSF51569">
    <property type="entry name" value="Aldolase"/>
    <property type="match status" value="1"/>
</dbReference>
<evidence type="ECO:0000313" key="8">
    <source>
        <dbReference type="EMBL" id="EOH97458.1"/>
    </source>
</evidence>
<evidence type="ECO:0000256" key="1">
    <source>
        <dbReference type="ARBA" id="ARBA00010936"/>
    </source>
</evidence>
<comment type="pathway">
    <text evidence="7">Carbohydrate degradation; 2-deoxy-D-ribose 1-phosphate degradation; D-glyceraldehyde 3-phosphate and acetaldehyde from 2-deoxy-alpha-D-ribose 1-phosphate: step 2/2.</text>
</comment>
<evidence type="ECO:0000313" key="9">
    <source>
        <dbReference type="Proteomes" id="UP000013782"/>
    </source>
</evidence>
<dbReference type="UniPathway" id="UPA00002">
    <property type="reaction ID" value="UER00468"/>
</dbReference>
<feature type="active site" description="Schiff-base intermediate with acetaldehyde" evidence="7">
    <location>
        <position position="161"/>
    </location>
</feature>
<comment type="catalytic activity">
    <reaction evidence="5 7">
        <text>2-deoxy-D-ribose 5-phosphate = D-glyceraldehyde 3-phosphate + acetaldehyde</text>
        <dbReference type="Rhea" id="RHEA:12821"/>
        <dbReference type="ChEBI" id="CHEBI:15343"/>
        <dbReference type="ChEBI" id="CHEBI:59776"/>
        <dbReference type="ChEBI" id="CHEBI:62877"/>
        <dbReference type="EC" id="4.1.2.4"/>
    </reaction>
</comment>
<dbReference type="NCBIfam" id="TIGR00126">
    <property type="entry name" value="deoC"/>
    <property type="match status" value="1"/>
</dbReference>
<dbReference type="InterPro" id="IPR028581">
    <property type="entry name" value="DeoC_typeI"/>
</dbReference>
<dbReference type="RefSeq" id="WP_010755191.1">
    <property type="nucleotide sequence ID" value="NZ_ASWD01000002.1"/>
</dbReference>
<dbReference type="HAMAP" id="MF_00114">
    <property type="entry name" value="DeoC_type1"/>
    <property type="match status" value="1"/>
</dbReference>
<name>R2QQI4_9ENTE</name>
<dbReference type="Gene3D" id="3.20.20.70">
    <property type="entry name" value="Aldolase class I"/>
    <property type="match status" value="1"/>
</dbReference>
<dbReference type="PANTHER" id="PTHR10889">
    <property type="entry name" value="DEOXYRIBOSE-PHOSPHATE ALDOLASE"/>
    <property type="match status" value="1"/>
</dbReference>
<dbReference type="HOGENOM" id="CLU_053595_0_2_9"/>
<dbReference type="EMBL" id="AJAQ01000001">
    <property type="protein sequence ID" value="EOH97458.1"/>
    <property type="molecule type" value="Genomic_DNA"/>
</dbReference>
<dbReference type="GO" id="GO:0009264">
    <property type="term" value="P:deoxyribonucleotide catabolic process"/>
    <property type="evidence" value="ECO:0007669"/>
    <property type="project" value="UniProtKB-UniRule"/>
</dbReference>
<keyword evidence="9" id="KW-1185">Reference proteome</keyword>
<evidence type="ECO:0000256" key="7">
    <source>
        <dbReference type="HAMAP-Rule" id="MF_00114"/>
    </source>
</evidence>
<proteinExistence type="inferred from homology"/>
<dbReference type="InterPro" id="IPR002915">
    <property type="entry name" value="DeoC/FbaB/LacD_aldolase"/>
</dbReference>
<comment type="function">
    <text evidence="6 7">Catalyzes a reversible aldol reaction between acetaldehyde and D-glyceraldehyde 3-phosphate to generate 2-deoxy-D-ribose 5-phosphate.</text>
</comment>
<dbReference type="InterPro" id="IPR011343">
    <property type="entry name" value="DeoC"/>
</dbReference>
<evidence type="ECO:0000256" key="5">
    <source>
        <dbReference type="ARBA" id="ARBA00048791"/>
    </source>
</evidence>
<dbReference type="InterPro" id="IPR013785">
    <property type="entry name" value="Aldolase_TIM"/>
</dbReference>
<dbReference type="Proteomes" id="UP000013782">
    <property type="component" value="Unassembled WGS sequence"/>
</dbReference>
<dbReference type="EC" id="4.1.2.4" evidence="7"/>